<name>T0M9Q2_9MICR</name>
<reference evidence="2 3" key="1">
    <citation type="journal article" date="2013" name="BMC Genomics">
        <title>Genome sequencing and comparative genomics of honey bee microsporidia, Nosema apis reveal novel insights into host-parasite interactions.</title>
        <authorList>
            <person name="Chen Yp."/>
            <person name="Pettis J.S."/>
            <person name="Zhao Y."/>
            <person name="Liu X."/>
            <person name="Tallon L.J."/>
            <person name="Sadzewicz L.D."/>
            <person name="Li R."/>
            <person name="Zheng H."/>
            <person name="Huang S."/>
            <person name="Zhang X."/>
            <person name="Hamilton M.C."/>
            <person name="Pernal S.F."/>
            <person name="Melathopoulos A.P."/>
            <person name="Yan X."/>
            <person name="Evans J.D."/>
        </authorList>
    </citation>
    <scope>NUCLEOTIDE SEQUENCE [LARGE SCALE GENOMIC DNA]</scope>
    <source>
        <strain evidence="2 3">BRL 01</strain>
    </source>
</reference>
<organism evidence="2 3">
    <name type="scientific">Vairimorpha apis BRL 01</name>
    <dbReference type="NCBI Taxonomy" id="1037528"/>
    <lineage>
        <taxon>Eukaryota</taxon>
        <taxon>Fungi</taxon>
        <taxon>Fungi incertae sedis</taxon>
        <taxon>Microsporidia</taxon>
        <taxon>Nosematidae</taxon>
        <taxon>Vairimorpha</taxon>
    </lineage>
</organism>
<proteinExistence type="predicted"/>
<gene>
    <name evidence="2" type="ORF">NAPIS_ORF02308</name>
</gene>
<sequence length="145" mass="16901">MKNKLYNSNFQENDMAQINYDENKKDLIEPTSTYSFENDSKNLSNYKIINLDNNTENIIDSASMYGTLSKNNDLSINHSFVKKFNIGIYDQPTILNKQNLTDFLIDFDPNYKNGSNIMQVSIVSFLGIILFMVLFFMKRFLSIKF</sequence>
<protein>
    <submittedName>
        <fullName evidence="2">Uncharacterized protein</fullName>
    </submittedName>
</protein>
<evidence type="ECO:0000256" key="1">
    <source>
        <dbReference type="SAM" id="Phobius"/>
    </source>
</evidence>
<keyword evidence="1" id="KW-1133">Transmembrane helix</keyword>
<dbReference type="EMBL" id="KE647330">
    <property type="protein sequence ID" value="EQB60131.1"/>
    <property type="molecule type" value="Genomic_DNA"/>
</dbReference>
<feature type="transmembrane region" description="Helical" evidence="1">
    <location>
        <begin position="117"/>
        <end position="137"/>
    </location>
</feature>
<keyword evidence="1" id="KW-0472">Membrane</keyword>
<dbReference type="AlphaFoldDB" id="T0M9Q2"/>
<evidence type="ECO:0000313" key="2">
    <source>
        <dbReference type="EMBL" id="EQB60131.1"/>
    </source>
</evidence>
<dbReference type="HOGENOM" id="CLU_1787348_0_0_1"/>
<evidence type="ECO:0000313" key="3">
    <source>
        <dbReference type="Proteomes" id="UP000053780"/>
    </source>
</evidence>
<dbReference type="Proteomes" id="UP000053780">
    <property type="component" value="Unassembled WGS sequence"/>
</dbReference>
<dbReference type="VEuPathDB" id="MicrosporidiaDB:NAPIS_ORF02308"/>
<accession>T0M9Q2</accession>
<keyword evidence="3" id="KW-1185">Reference proteome</keyword>
<keyword evidence="1" id="KW-0812">Transmembrane</keyword>